<evidence type="ECO:0000256" key="2">
    <source>
        <dbReference type="ARBA" id="ARBA00022679"/>
    </source>
</evidence>
<evidence type="ECO:0000259" key="4">
    <source>
        <dbReference type="Pfam" id="PF00108"/>
    </source>
</evidence>
<dbReference type="EC" id="2.3.1.16" evidence="6"/>
<evidence type="ECO:0000256" key="1">
    <source>
        <dbReference type="ARBA" id="ARBA00010982"/>
    </source>
</evidence>
<protein>
    <submittedName>
        <fullName evidence="6">3-ketoacyl-CoA thiolase</fullName>
        <ecNumber evidence="6">2.3.1.16</ecNumber>
    </submittedName>
</protein>
<dbReference type="GO" id="GO:0006635">
    <property type="term" value="P:fatty acid beta-oxidation"/>
    <property type="evidence" value="ECO:0007669"/>
    <property type="project" value="TreeGrafter"/>
</dbReference>
<dbReference type="Gene3D" id="3.40.47.10">
    <property type="match status" value="2"/>
</dbReference>
<dbReference type="CDD" id="cd00751">
    <property type="entry name" value="thiolase"/>
    <property type="match status" value="1"/>
</dbReference>
<dbReference type="InterPro" id="IPR020616">
    <property type="entry name" value="Thiolase_N"/>
</dbReference>
<dbReference type="InterPro" id="IPR020613">
    <property type="entry name" value="Thiolase_CS"/>
</dbReference>
<dbReference type="GO" id="GO:0005739">
    <property type="term" value="C:mitochondrion"/>
    <property type="evidence" value="ECO:0007669"/>
    <property type="project" value="TreeGrafter"/>
</dbReference>
<evidence type="ECO:0000256" key="3">
    <source>
        <dbReference type="ARBA" id="ARBA00023315"/>
    </source>
</evidence>
<organism evidence="6">
    <name type="scientific">hydrothermal vent metagenome</name>
    <dbReference type="NCBI Taxonomy" id="652676"/>
    <lineage>
        <taxon>unclassified sequences</taxon>
        <taxon>metagenomes</taxon>
        <taxon>ecological metagenomes</taxon>
    </lineage>
</organism>
<feature type="domain" description="Thiolase C-terminal" evidence="5">
    <location>
        <begin position="297"/>
        <end position="417"/>
    </location>
</feature>
<dbReference type="Pfam" id="PF00108">
    <property type="entry name" value="Thiolase_N"/>
    <property type="match status" value="1"/>
</dbReference>
<dbReference type="PROSITE" id="PS00099">
    <property type="entry name" value="THIOLASE_3"/>
    <property type="match status" value="1"/>
</dbReference>
<dbReference type="PANTHER" id="PTHR18919:SF107">
    <property type="entry name" value="ACETYL-COA ACETYLTRANSFERASE, CYTOSOLIC"/>
    <property type="match status" value="1"/>
</dbReference>
<dbReference type="InterPro" id="IPR016039">
    <property type="entry name" value="Thiolase-like"/>
</dbReference>
<dbReference type="InterPro" id="IPR020610">
    <property type="entry name" value="Thiolase_AS"/>
</dbReference>
<dbReference type="EMBL" id="UOEB01000189">
    <property type="protein sequence ID" value="VAV84894.1"/>
    <property type="molecule type" value="Genomic_DNA"/>
</dbReference>
<dbReference type="PROSITE" id="PS00737">
    <property type="entry name" value="THIOLASE_2"/>
    <property type="match status" value="1"/>
</dbReference>
<keyword evidence="3 6" id="KW-0012">Acyltransferase</keyword>
<feature type="domain" description="Thiolase N-terminal" evidence="4">
    <location>
        <begin position="21"/>
        <end position="287"/>
    </location>
</feature>
<dbReference type="PANTHER" id="PTHR18919">
    <property type="entry name" value="ACETYL-COA C-ACYLTRANSFERASE"/>
    <property type="match status" value="1"/>
</dbReference>
<proteinExistence type="inferred from homology"/>
<dbReference type="InterPro" id="IPR020617">
    <property type="entry name" value="Thiolase_C"/>
</dbReference>
<dbReference type="PIRSF" id="PIRSF000429">
    <property type="entry name" value="Ac-CoA_Ac_transf"/>
    <property type="match status" value="1"/>
</dbReference>
<dbReference type="AlphaFoldDB" id="A0A3B0QTE1"/>
<comment type="similarity">
    <text evidence="1">Belongs to the thiolase-like superfamily. Thiolase family.</text>
</comment>
<name>A0A3B0QTE1_9ZZZZ</name>
<evidence type="ECO:0000259" key="5">
    <source>
        <dbReference type="Pfam" id="PF02803"/>
    </source>
</evidence>
<gene>
    <name evidence="6" type="ORF">MNBD_BACTEROID02-1993</name>
</gene>
<accession>A0A3B0QTE1</accession>
<dbReference type="SUPFAM" id="SSF53901">
    <property type="entry name" value="Thiolase-like"/>
    <property type="match status" value="2"/>
</dbReference>
<reference evidence="6" key="1">
    <citation type="submission" date="2018-06" db="EMBL/GenBank/DDBJ databases">
        <authorList>
            <person name="Zhirakovskaya E."/>
        </authorList>
    </citation>
    <scope>NUCLEOTIDE SEQUENCE</scope>
</reference>
<sequence>MQMKGFHDKKKGFGITYDDIYLVNGARTPFGKLCGTLGQVSPTDLGIYATKAAIEKSGITGEDIDQLMYANIGQSSADSYFLPRHVGLFSGIPEGVPAVMLQRICGSGFETIISGAEQISMGKASTALCGGTENMTLSPTVSFGNRMGYGLGRIDFKDMLWEALNDTAAVPMGCTAENVATKHGITKEDANVFAKLSIDRYLAARERGFFDDEVIKMNTTAFEIEGLNPRKVRLPRKAVDFNIDENVRPADLESMAKLPTVFAKDGVQTAANSSGIVDGAASVVVASGDFIKEKGLNPLSRIVASATSALDPRVMGLGPVPSIRLVLEMAGLTIEDIGLFEINEAFAAQFIGCEKELGLNRDVCNVNGGAIALGHPLAATGTRLSLTLSREMQARGVKYGIASACIGGGQGTAILFENPNA</sequence>
<dbReference type="InterPro" id="IPR002155">
    <property type="entry name" value="Thiolase"/>
</dbReference>
<evidence type="ECO:0000313" key="6">
    <source>
        <dbReference type="EMBL" id="VAV84894.1"/>
    </source>
</evidence>
<dbReference type="NCBIfam" id="TIGR01930">
    <property type="entry name" value="AcCoA-C-Actrans"/>
    <property type="match status" value="1"/>
</dbReference>
<dbReference type="Pfam" id="PF02803">
    <property type="entry name" value="Thiolase_C"/>
    <property type="match status" value="1"/>
</dbReference>
<dbReference type="GO" id="GO:0003985">
    <property type="term" value="F:acetyl-CoA C-acetyltransferase activity"/>
    <property type="evidence" value="ECO:0007669"/>
    <property type="project" value="TreeGrafter"/>
</dbReference>
<keyword evidence="2 6" id="KW-0808">Transferase</keyword>